<dbReference type="InterPro" id="IPR011047">
    <property type="entry name" value="Quinoprotein_ADH-like_sf"/>
</dbReference>
<gene>
    <name evidence="8" type="ORF">LTR09_001832</name>
</gene>
<evidence type="ECO:0000256" key="4">
    <source>
        <dbReference type="ARBA" id="ARBA00022786"/>
    </source>
</evidence>
<dbReference type="GO" id="GO:0005680">
    <property type="term" value="C:anaphase-promoting complex"/>
    <property type="evidence" value="ECO:0007669"/>
    <property type="project" value="InterPro"/>
</dbReference>
<evidence type="ECO:0000259" key="6">
    <source>
        <dbReference type="Pfam" id="PF12894"/>
    </source>
</evidence>
<organism evidence="8 9">
    <name type="scientific">Extremus antarcticus</name>
    <dbReference type="NCBI Taxonomy" id="702011"/>
    <lineage>
        <taxon>Eukaryota</taxon>
        <taxon>Fungi</taxon>
        <taxon>Dikarya</taxon>
        <taxon>Ascomycota</taxon>
        <taxon>Pezizomycotina</taxon>
        <taxon>Dothideomycetes</taxon>
        <taxon>Dothideomycetidae</taxon>
        <taxon>Mycosphaerellales</taxon>
        <taxon>Extremaceae</taxon>
        <taxon>Extremus</taxon>
    </lineage>
</organism>
<dbReference type="SUPFAM" id="SSF50998">
    <property type="entry name" value="Quinoprotein alcohol dehydrogenase-like"/>
    <property type="match status" value="1"/>
</dbReference>
<dbReference type="EMBL" id="JAWDJX010000003">
    <property type="protein sequence ID" value="KAK3057648.1"/>
    <property type="molecule type" value="Genomic_DNA"/>
</dbReference>
<accession>A0AAJ0LWD5</accession>
<evidence type="ECO:0000259" key="7">
    <source>
        <dbReference type="Pfam" id="PF12896"/>
    </source>
</evidence>
<dbReference type="InterPro" id="IPR024977">
    <property type="entry name" value="Apc4-like_WD40_dom"/>
</dbReference>
<dbReference type="AlphaFoldDB" id="A0AAJ0LWD5"/>
<name>A0AAJ0LWD5_9PEZI</name>
<sequence length="823" mass="90945">MVPTTDSLGHTLPLLFEKHLGHPIDPSTAAYCDLYDLIAVINPASDDVTVYRAINGQIAFTAKYPDQYEESKPRLVSWKPDGSLLGVAWEDGTCCLYSCENGKLVSRLSSDAEGTGADWKLDLNPSTGPTEDDIEAEKQEPSCLAWTYHLRPTAASQRPTKRDQQLNGKFSTEDWFDMASAKADATHSSSASVIKHGVQDLVDSITTLDVTTVLPGLSALPTHGLRGGSDAAKFTNQPGVDNAFTTTASGSDIIDVLLVCGSSQSTEIYLDDTVKIGNLTLDTPNAFHASHPQCAAHAILVRPQDADESRLHFVDLPLDTLGGSLLHVIAANTKRLQDLMVYVTHTVRCIQHDFITGQQLPTRLVSGFTEELREKDEGDPVTALYELLMTARFTPTVTEWLTDVVKDTPRKRWEESVTNLYDHIQNHIFMHLLPALNRLSIVASSLRGQAELHEGTSTFDVPAALLAELEDDTDALRLAAERAQLIVIAEQRQFRAFIKWLRVMIDVASAGPGSKSAIETEQRETPNVDYNLTGAYIKHTMGKSRLAPYLEQPDMGGSIDKDGFFEHPIIKTLKRSNTVALLRKMNSTNTGDTSLTQEGSSETQLSLNLPALTTRLAAQGRVSLEKITAWQQRMLARHTASNLSGTRIRVDSYATLFDVKMFPTSKQGGGSMTQILLLPAPDDESCRMEVISVTRTRNIVEDKTTELLFDYATVLYAQIVDSQTCFVLVLQDVEKSGHDTCKLVSYRLEEDRTAWSKRVMHEFSASAQAMFAPKHFTVGGRPGKKVIVVFGDDDRSWQVLDLDEMEIRDGKLAEYTSNDEMQF</sequence>
<keyword evidence="3" id="KW-0498">Mitosis</keyword>
<evidence type="ECO:0000256" key="5">
    <source>
        <dbReference type="ARBA" id="ARBA00023306"/>
    </source>
</evidence>
<dbReference type="PANTHER" id="PTHR13260">
    <property type="entry name" value="ANAPHASE PROMOTING COMPLEX SUBUNIT 4 APC4"/>
    <property type="match status" value="1"/>
</dbReference>
<reference evidence="8" key="1">
    <citation type="submission" date="2023-04" db="EMBL/GenBank/DDBJ databases">
        <title>Black Yeasts Isolated from many extreme environments.</title>
        <authorList>
            <person name="Coleine C."/>
            <person name="Stajich J.E."/>
            <person name="Selbmann L."/>
        </authorList>
    </citation>
    <scope>NUCLEOTIDE SEQUENCE</scope>
    <source>
        <strain evidence="8">CCFEE 5312</strain>
    </source>
</reference>
<dbReference type="GO" id="GO:0070979">
    <property type="term" value="P:protein K11-linked ubiquitination"/>
    <property type="evidence" value="ECO:0007669"/>
    <property type="project" value="TreeGrafter"/>
</dbReference>
<dbReference type="GO" id="GO:0051301">
    <property type="term" value="P:cell division"/>
    <property type="evidence" value="ECO:0007669"/>
    <property type="project" value="UniProtKB-KW"/>
</dbReference>
<feature type="domain" description="Anaphase-promoting complex subunit 4 long" evidence="7">
    <location>
        <begin position="314"/>
        <end position="507"/>
    </location>
</feature>
<dbReference type="InterPro" id="IPR024789">
    <property type="entry name" value="APC4"/>
</dbReference>
<dbReference type="Proteomes" id="UP001271007">
    <property type="component" value="Unassembled WGS sequence"/>
</dbReference>
<proteinExistence type="predicted"/>
<keyword evidence="2" id="KW-0132">Cell division</keyword>
<dbReference type="GO" id="GO:0031145">
    <property type="term" value="P:anaphase-promoting complex-dependent catabolic process"/>
    <property type="evidence" value="ECO:0007669"/>
    <property type="project" value="InterPro"/>
</dbReference>
<dbReference type="PANTHER" id="PTHR13260:SF0">
    <property type="entry name" value="ANAPHASE-PROMOTING COMPLEX SUBUNIT 4"/>
    <property type="match status" value="1"/>
</dbReference>
<keyword evidence="5" id="KW-0131">Cell cycle</keyword>
<dbReference type="Pfam" id="PF12894">
    <property type="entry name" value="ANAPC4_WD40"/>
    <property type="match status" value="1"/>
</dbReference>
<dbReference type="GO" id="GO:0034399">
    <property type="term" value="C:nuclear periphery"/>
    <property type="evidence" value="ECO:0007669"/>
    <property type="project" value="TreeGrafter"/>
</dbReference>
<keyword evidence="9" id="KW-1185">Reference proteome</keyword>
<dbReference type="Pfam" id="PF12896">
    <property type="entry name" value="ANAPC4"/>
    <property type="match status" value="1"/>
</dbReference>
<keyword evidence="4" id="KW-0833">Ubl conjugation pathway</keyword>
<dbReference type="InterPro" id="IPR024790">
    <property type="entry name" value="APC4_long_dom"/>
</dbReference>
<protein>
    <recommendedName>
        <fullName evidence="1">Anaphase-promoting complex subunit 4</fullName>
    </recommendedName>
</protein>
<comment type="caution">
    <text evidence="8">The sequence shown here is derived from an EMBL/GenBank/DDBJ whole genome shotgun (WGS) entry which is preliminary data.</text>
</comment>
<evidence type="ECO:0000313" key="9">
    <source>
        <dbReference type="Proteomes" id="UP001271007"/>
    </source>
</evidence>
<evidence type="ECO:0000256" key="3">
    <source>
        <dbReference type="ARBA" id="ARBA00022776"/>
    </source>
</evidence>
<feature type="domain" description="Anaphase-promoting complex subunit 4-like WD40" evidence="6">
    <location>
        <begin position="30"/>
        <end position="147"/>
    </location>
</feature>
<evidence type="ECO:0000313" key="8">
    <source>
        <dbReference type="EMBL" id="KAK3057648.1"/>
    </source>
</evidence>
<evidence type="ECO:0000256" key="1">
    <source>
        <dbReference type="ARBA" id="ARBA00016067"/>
    </source>
</evidence>
<evidence type="ECO:0000256" key="2">
    <source>
        <dbReference type="ARBA" id="ARBA00022618"/>
    </source>
</evidence>